<dbReference type="InterPro" id="IPR051785">
    <property type="entry name" value="MMCE/EMCE_epimerase"/>
</dbReference>
<protein>
    <submittedName>
        <fullName evidence="3">Methylmalonyl-CoA epimerase</fullName>
    </submittedName>
</protein>
<dbReference type="SUPFAM" id="SSF54593">
    <property type="entry name" value="Glyoxalase/Bleomycin resistance protein/Dihydroxybiphenyl dioxygenase"/>
    <property type="match status" value="1"/>
</dbReference>
<accession>A0A6B0SI04</accession>
<evidence type="ECO:0000313" key="4">
    <source>
        <dbReference type="Proteomes" id="UP000471521"/>
    </source>
</evidence>
<dbReference type="Proteomes" id="UP000471521">
    <property type="component" value="Unassembled WGS sequence"/>
</dbReference>
<dbReference type="PANTHER" id="PTHR43048:SF3">
    <property type="entry name" value="METHYLMALONYL-COA EPIMERASE, MITOCHONDRIAL"/>
    <property type="match status" value="1"/>
</dbReference>
<evidence type="ECO:0000256" key="1">
    <source>
        <dbReference type="ARBA" id="ARBA00022723"/>
    </source>
</evidence>
<sequence>MFTRIHHVAFLVGDLDEATAQFESRYGVEELARREMTGEFELAVALYPVGESLVELITPTSESGWVYETYHEQGPGLFHVAFAVDDIHERMAELRAAGVTFESEVPQEGLDWLVATLDPADTIFPMQLVEDEKTPTERIEAFRTSGE</sequence>
<dbReference type="RefSeq" id="WP_159525740.1">
    <property type="nucleotide sequence ID" value="NZ_WUUU01000031.1"/>
</dbReference>
<dbReference type="InterPro" id="IPR029068">
    <property type="entry name" value="Glyas_Bleomycin-R_OHBP_Dase"/>
</dbReference>
<dbReference type="Pfam" id="PF13669">
    <property type="entry name" value="Glyoxalase_4"/>
    <property type="match status" value="1"/>
</dbReference>
<keyword evidence="4" id="KW-1185">Reference proteome</keyword>
<dbReference type="AlphaFoldDB" id="A0A6B0SI04"/>
<dbReference type="PROSITE" id="PS51819">
    <property type="entry name" value="VOC"/>
    <property type="match status" value="1"/>
</dbReference>
<keyword evidence="1" id="KW-0479">Metal-binding</keyword>
<dbReference type="InterPro" id="IPR037523">
    <property type="entry name" value="VOC_core"/>
</dbReference>
<proteinExistence type="predicted"/>
<organism evidence="3 4">
    <name type="scientific">Halobacterium bonnevillei</name>
    <dbReference type="NCBI Taxonomy" id="2692200"/>
    <lineage>
        <taxon>Archaea</taxon>
        <taxon>Methanobacteriati</taxon>
        <taxon>Methanobacteriota</taxon>
        <taxon>Stenosarchaea group</taxon>
        <taxon>Halobacteria</taxon>
        <taxon>Halobacteriales</taxon>
        <taxon>Halobacteriaceae</taxon>
        <taxon>Halobacterium</taxon>
    </lineage>
</organism>
<dbReference type="PANTHER" id="PTHR43048">
    <property type="entry name" value="METHYLMALONYL-COA EPIMERASE"/>
    <property type="match status" value="1"/>
</dbReference>
<dbReference type="Gene3D" id="3.10.180.10">
    <property type="entry name" value="2,3-Dihydroxybiphenyl 1,2-Dioxygenase, domain 1"/>
    <property type="match status" value="1"/>
</dbReference>
<dbReference type="EMBL" id="WUUU01000031">
    <property type="protein sequence ID" value="MXR20186.1"/>
    <property type="molecule type" value="Genomic_DNA"/>
</dbReference>
<reference evidence="3 4" key="1">
    <citation type="submission" date="2019-12" db="EMBL/GenBank/DDBJ databases">
        <title>Isolation and characterization of three novel carbon monoxide-oxidizing members of Halobacteria from salione crusts and soils.</title>
        <authorList>
            <person name="Myers M.R."/>
            <person name="King G.M."/>
        </authorList>
    </citation>
    <scope>NUCLEOTIDE SEQUENCE [LARGE SCALE GENOMIC DNA]</scope>
    <source>
        <strain evidence="3 4">PCN9</strain>
    </source>
</reference>
<evidence type="ECO:0000313" key="3">
    <source>
        <dbReference type="EMBL" id="MXR20186.1"/>
    </source>
</evidence>
<evidence type="ECO:0000259" key="2">
    <source>
        <dbReference type="PROSITE" id="PS51819"/>
    </source>
</evidence>
<dbReference type="GO" id="GO:0004493">
    <property type="term" value="F:methylmalonyl-CoA epimerase activity"/>
    <property type="evidence" value="ECO:0007669"/>
    <property type="project" value="TreeGrafter"/>
</dbReference>
<name>A0A6B0SI04_9EURY</name>
<gene>
    <name evidence="3" type="ORF">GRX66_06050</name>
</gene>
<dbReference type="GO" id="GO:0046491">
    <property type="term" value="P:L-methylmalonyl-CoA metabolic process"/>
    <property type="evidence" value="ECO:0007669"/>
    <property type="project" value="TreeGrafter"/>
</dbReference>
<dbReference type="OrthoDB" id="6161at2157"/>
<feature type="domain" description="VOC" evidence="2">
    <location>
        <begin position="4"/>
        <end position="129"/>
    </location>
</feature>
<comment type="caution">
    <text evidence="3">The sequence shown here is derived from an EMBL/GenBank/DDBJ whole genome shotgun (WGS) entry which is preliminary data.</text>
</comment>
<dbReference type="GO" id="GO:0046872">
    <property type="term" value="F:metal ion binding"/>
    <property type="evidence" value="ECO:0007669"/>
    <property type="project" value="UniProtKB-KW"/>
</dbReference>